<dbReference type="eggNOG" id="COG0457">
    <property type="taxonomic scope" value="Bacteria"/>
</dbReference>
<protein>
    <recommendedName>
        <fullName evidence="4">DUF2971 domain-containing protein</fullName>
    </recommendedName>
</protein>
<comment type="caution">
    <text evidence="2">The sequence shown here is derived from an EMBL/GenBank/DDBJ whole genome shotgun (WGS) entry which is preliminary data.</text>
</comment>
<dbReference type="RefSeq" id="WP_000343911.1">
    <property type="nucleotide sequence ID" value="NZ_AFUO01000001.1"/>
</dbReference>
<proteinExistence type="predicted"/>
<evidence type="ECO:0008006" key="4">
    <source>
        <dbReference type="Google" id="ProtNLM"/>
    </source>
</evidence>
<evidence type="ECO:0000313" key="3">
    <source>
        <dbReference type="Proteomes" id="UP000003771"/>
    </source>
</evidence>
<name>F9P2E9_STROR</name>
<dbReference type="InterPro" id="IPR011989">
    <property type="entry name" value="ARM-like"/>
</dbReference>
<dbReference type="InterPro" id="IPR021352">
    <property type="entry name" value="DUF2971"/>
</dbReference>
<dbReference type="AlphaFoldDB" id="F9P2E9"/>
<reference evidence="2 3" key="1">
    <citation type="submission" date="2011-07" db="EMBL/GenBank/DDBJ databases">
        <authorList>
            <person name="Durkin A.S."/>
            <person name="Kim M."/>
            <person name="Radune D."/>
            <person name="Hostetler J."/>
            <person name="Torralba M."/>
            <person name="Gillis M."/>
            <person name="Methe B."/>
            <person name="Sutton G."/>
            <person name="Nelson K.E."/>
        </authorList>
    </citation>
    <scope>NUCLEOTIDE SEQUENCE [LARGE SCALE GENOMIC DNA]</scope>
    <source>
        <strain evidence="2 3">F0392</strain>
    </source>
</reference>
<evidence type="ECO:0000313" key="2">
    <source>
        <dbReference type="EMBL" id="EGR93415.1"/>
    </source>
</evidence>
<dbReference type="Pfam" id="PF11185">
    <property type="entry name" value="DUF2971"/>
    <property type="match status" value="1"/>
</dbReference>
<organism evidence="2 3">
    <name type="scientific">Streptococcus mitis bv. 2 str. F0392</name>
    <dbReference type="NCBI Taxonomy" id="768726"/>
    <lineage>
        <taxon>Bacteria</taxon>
        <taxon>Bacillati</taxon>
        <taxon>Bacillota</taxon>
        <taxon>Bacilli</taxon>
        <taxon>Lactobacillales</taxon>
        <taxon>Streptococcaceae</taxon>
        <taxon>Streptococcus</taxon>
    </lineage>
</organism>
<dbReference type="EMBL" id="AFUO01000001">
    <property type="protein sequence ID" value="EGR93415.1"/>
    <property type="molecule type" value="Genomic_DNA"/>
</dbReference>
<sequence length="981" mass="113794">MDELKYNLDQSLAELDKLLDLSAKETDKTACETLAEKARIIYEEHPESEDIALRYARILFNLSVEQGNVEELLNTANSIKQIFELFKQSEDIALHYARTLVNLSVEQVNVEERKNTTNLVKEIFEGFTDSEDIALRYAMVLVNLSVEQVSVEERKNTANLVKKIFEQFEQSGNIALRYAMVLYNLSNRQNEIKERKETISEIETLTLKFQHSENIALHYAMALVNLSVEQVNVEERKNTTNLVKEIFEGFTDSEDIALQYAMVLVNLSIKQVNIEELADTVNSVKKIFEQFKQSEDIALRYAMVLVNLSAEQVNVEELADTVNSVKKIFEQFKQSEDIALQYAMVLVNLSIKQVNIEELADTVNSVKKIFEQFKQSEDIALRYAMVLVNLSAEQVNVEERKNTANLVKEIFEQFKQSENIALQYAMVLYNLSNRQNNVEERKEYISEIEALTLKFQHSEEIALRYAMALVNLSAKQINVEERGNTANSVKQIFEQFKQSEEIALQYAKVLFNLAILQNERDKIGDTVKQTLAILTNLSSVEIFKIVVEILEKNPDTPLDTNNTPSTSITKILDKLCFYSNDDFDRKLLIRALNLDLVINTKYDILKDWIKRYKDDENKLNQLIDIYRIVQEIKYQLGLKAKDKNSNLKFGHYTKGKTLQNLLDQDTGKTDDTKFSVSGKTRLYNANYMNDPEEGVVIEEILEPSKDGERTSYFEKRNILDPSPWFLMSFTSKTDDLTMWSQYGDDAQGVCLVLKEDDFSRFTSFNDVSWRRETTSLEFINKIDLSMSELSSDLKISANEAKKKEQTFSARIEEIQHQPEKKDKVAKGNIDYLYRIAYVNDSDGEFSIEKTELFNDDEIKKLEEFLEALKEKIDKNLNKRDDFYQKAISDCIEEIRYLFKSVDYKYENELRILRYANLDPSNDKIKIDKTSGIGRLYVERENSIQIDEVIFGPKFPNPEYVTPLLKLLDKKINYKKSTIKFR</sequence>
<dbReference type="PATRIC" id="fig|768726.4.peg.1287"/>
<dbReference type="Gene3D" id="1.25.10.10">
    <property type="entry name" value="Leucine-rich Repeat Variant"/>
    <property type="match status" value="1"/>
</dbReference>
<gene>
    <name evidence="2" type="ORF">HMPREF9178_1372</name>
</gene>
<dbReference type="SUPFAM" id="SSF48371">
    <property type="entry name" value="ARM repeat"/>
    <property type="match status" value="2"/>
</dbReference>
<accession>F9P2E9</accession>
<dbReference type="InterPro" id="IPR016024">
    <property type="entry name" value="ARM-type_fold"/>
</dbReference>
<evidence type="ECO:0000256" key="1">
    <source>
        <dbReference type="SAM" id="Coils"/>
    </source>
</evidence>
<dbReference type="Proteomes" id="UP000003771">
    <property type="component" value="Unassembled WGS sequence"/>
</dbReference>
<feature type="coiled-coil region" evidence="1">
    <location>
        <begin position="858"/>
        <end position="885"/>
    </location>
</feature>
<keyword evidence="1" id="KW-0175">Coiled coil</keyword>